<organism evidence="1 2">
    <name type="scientific">Mycena pura</name>
    <dbReference type="NCBI Taxonomy" id="153505"/>
    <lineage>
        <taxon>Eukaryota</taxon>
        <taxon>Fungi</taxon>
        <taxon>Dikarya</taxon>
        <taxon>Basidiomycota</taxon>
        <taxon>Agaricomycotina</taxon>
        <taxon>Agaricomycetes</taxon>
        <taxon>Agaricomycetidae</taxon>
        <taxon>Agaricales</taxon>
        <taxon>Marasmiineae</taxon>
        <taxon>Mycenaceae</taxon>
        <taxon>Mycena</taxon>
    </lineage>
</organism>
<dbReference type="AlphaFoldDB" id="A0AAD6Y2Y6"/>
<gene>
    <name evidence="1" type="ORF">GGX14DRAFT_404983</name>
</gene>
<dbReference type="EMBL" id="JARJCW010000102">
    <property type="protein sequence ID" value="KAJ7194028.1"/>
    <property type="molecule type" value="Genomic_DNA"/>
</dbReference>
<sequence>MSDRTFEILLVTVLALVPGNTAHYIYLGLASASLAYHERLTRAPSTSVRDHVLLMDQEHLLRTAEKTESQLQCRLLEIESHGWKEYLRDVKGLLKDIGKCTKDVKRIQTKLQLSIEEDIQRKLDDEIQKSRDSEVLAAIHFGPRGLNKATRTW</sequence>
<evidence type="ECO:0000313" key="1">
    <source>
        <dbReference type="EMBL" id="KAJ7194028.1"/>
    </source>
</evidence>
<proteinExistence type="predicted"/>
<name>A0AAD6Y2Y6_9AGAR</name>
<keyword evidence="2" id="KW-1185">Reference proteome</keyword>
<protein>
    <submittedName>
        <fullName evidence="1">Uncharacterized protein</fullName>
    </submittedName>
</protein>
<dbReference type="Proteomes" id="UP001219525">
    <property type="component" value="Unassembled WGS sequence"/>
</dbReference>
<comment type="caution">
    <text evidence="1">The sequence shown here is derived from an EMBL/GenBank/DDBJ whole genome shotgun (WGS) entry which is preliminary data.</text>
</comment>
<accession>A0AAD6Y2Y6</accession>
<reference evidence="1" key="1">
    <citation type="submission" date="2023-03" db="EMBL/GenBank/DDBJ databases">
        <title>Massive genome expansion in bonnet fungi (Mycena s.s.) driven by repeated elements and novel gene families across ecological guilds.</title>
        <authorList>
            <consortium name="Lawrence Berkeley National Laboratory"/>
            <person name="Harder C.B."/>
            <person name="Miyauchi S."/>
            <person name="Viragh M."/>
            <person name="Kuo A."/>
            <person name="Thoen E."/>
            <person name="Andreopoulos B."/>
            <person name="Lu D."/>
            <person name="Skrede I."/>
            <person name="Drula E."/>
            <person name="Henrissat B."/>
            <person name="Morin E."/>
            <person name="Kohler A."/>
            <person name="Barry K."/>
            <person name="LaButti K."/>
            <person name="Morin E."/>
            <person name="Salamov A."/>
            <person name="Lipzen A."/>
            <person name="Mereny Z."/>
            <person name="Hegedus B."/>
            <person name="Baldrian P."/>
            <person name="Stursova M."/>
            <person name="Weitz H."/>
            <person name="Taylor A."/>
            <person name="Grigoriev I.V."/>
            <person name="Nagy L.G."/>
            <person name="Martin F."/>
            <person name="Kauserud H."/>
        </authorList>
    </citation>
    <scope>NUCLEOTIDE SEQUENCE</scope>
    <source>
        <strain evidence="1">9144</strain>
    </source>
</reference>
<evidence type="ECO:0000313" key="2">
    <source>
        <dbReference type="Proteomes" id="UP001219525"/>
    </source>
</evidence>